<evidence type="ECO:0000313" key="3">
    <source>
        <dbReference type="EMBL" id="KAK7130450.1"/>
    </source>
</evidence>
<feature type="region of interest" description="Disordered" evidence="1">
    <location>
        <begin position="202"/>
        <end position="252"/>
    </location>
</feature>
<dbReference type="InterPro" id="IPR004875">
    <property type="entry name" value="DDE_SF_endonuclease_dom"/>
</dbReference>
<accession>A0AAN9CCI5</accession>
<protein>
    <recommendedName>
        <fullName evidence="2">DDE-1 domain-containing protein</fullName>
    </recommendedName>
</protein>
<sequence>MSMYTVKGLPDTDIEIINARHTCVNLESKPKVLLLLDNHWSHLSVAAIDFCRSNGIVLLSFPPHCSHRLHPLDRSVFGPLKRYFNTAADHWMRTHPGKTLTIYDIPNLVVTALPRAATPHLACYYIFEEQDFSPSYVTDRPDPSQVPCALTPHCNTDPYSQSLFEGGLLPEYPAGSTRDTRLVSAIPDHPAVCLAVPPEEGRRGMLEVNGDPHRLSGEGSSGGGATKEDPEEAACSKDKAPHTSHSKHCTHKHCTHSFLGQG</sequence>
<dbReference type="PANTHER" id="PTHR19303:SF71">
    <property type="entry name" value="ZINC FINGER PHD-TYPE DOMAIN-CONTAINING PROTEIN"/>
    <property type="match status" value="1"/>
</dbReference>
<evidence type="ECO:0000313" key="4">
    <source>
        <dbReference type="Proteomes" id="UP001364617"/>
    </source>
</evidence>
<feature type="domain" description="DDE-1" evidence="2">
    <location>
        <begin position="23"/>
        <end position="92"/>
    </location>
</feature>
<dbReference type="GO" id="GO:0005634">
    <property type="term" value="C:nucleus"/>
    <property type="evidence" value="ECO:0007669"/>
    <property type="project" value="TreeGrafter"/>
</dbReference>
<keyword evidence="4" id="KW-1185">Reference proteome</keyword>
<dbReference type="GO" id="GO:0003677">
    <property type="term" value="F:DNA binding"/>
    <property type="evidence" value="ECO:0007669"/>
    <property type="project" value="TreeGrafter"/>
</dbReference>
<feature type="compositionally biased region" description="Basic and acidic residues" evidence="1">
    <location>
        <begin position="202"/>
        <end position="216"/>
    </location>
</feature>
<evidence type="ECO:0000259" key="2">
    <source>
        <dbReference type="Pfam" id="PF03184"/>
    </source>
</evidence>
<dbReference type="InterPro" id="IPR050863">
    <property type="entry name" value="CenT-Element_Derived"/>
</dbReference>
<feature type="compositionally biased region" description="Basic residues" evidence="1">
    <location>
        <begin position="242"/>
        <end position="252"/>
    </location>
</feature>
<comment type="caution">
    <text evidence="3">The sequence shown here is derived from an EMBL/GenBank/DDBJ whole genome shotgun (WGS) entry which is preliminary data.</text>
</comment>
<dbReference type="Proteomes" id="UP001364617">
    <property type="component" value="Unassembled WGS sequence"/>
</dbReference>
<proteinExistence type="predicted"/>
<name>A0AAN9CCI5_9TELE</name>
<dbReference type="Pfam" id="PF03184">
    <property type="entry name" value="DDE_1"/>
    <property type="match status" value="1"/>
</dbReference>
<dbReference type="PANTHER" id="PTHR19303">
    <property type="entry name" value="TRANSPOSON"/>
    <property type="match status" value="1"/>
</dbReference>
<gene>
    <name evidence="3" type="ORF">R3I93_019940</name>
</gene>
<dbReference type="EMBL" id="JAYKXH010000021">
    <property type="protein sequence ID" value="KAK7130450.1"/>
    <property type="molecule type" value="Genomic_DNA"/>
</dbReference>
<dbReference type="AlphaFoldDB" id="A0AAN9CCI5"/>
<evidence type="ECO:0000256" key="1">
    <source>
        <dbReference type="SAM" id="MobiDB-lite"/>
    </source>
</evidence>
<organism evidence="3 4">
    <name type="scientific">Phoxinus phoxinus</name>
    <name type="common">Eurasian minnow</name>
    <dbReference type="NCBI Taxonomy" id="58324"/>
    <lineage>
        <taxon>Eukaryota</taxon>
        <taxon>Metazoa</taxon>
        <taxon>Chordata</taxon>
        <taxon>Craniata</taxon>
        <taxon>Vertebrata</taxon>
        <taxon>Euteleostomi</taxon>
        <taxon>Actinopterygii</taxon>
        <taxon>Neopterygii</taxon>
        <taxon>Teleostei</taxon>
        <taxon>Ostariophysi</taxon>
        <taxon>Cypriniformes</taxon>
        <taxon>Leuciscidae</taxon>
        <taxon>Phoxininae</taxon>
        <taxon>Phoxinus</taxon>
    </lineage>
</organism>
<reference evidence="3 4" key="1">
    <citation type="submission" date="2024-02" db="EMBL/GenBank/DDBJ databases">
        <title>Chromosome-level genome assembly of the Eurasian Minnow (Phoxinus phoxinus).</title>
        <authorList>
            <person name="Oriowo T.O."/>
            <person name="Martin S."/>
            <person name="Stange M."/>
            <person name="Chrysostomakis Y."/>
            <person name="Brown T."/>
            <person name="Winkler S."/>
            <person name="Kukowka S."/>
            <person name="Myers E.W."/>
            <person name="Bohne A."/>
        </authorList>
    </citation>
    <scope>NUCLEOTIDE SEQUENCE [LARGE SCALE GENOMIC DNA]</scope>
    <source>
        <strain evidence="3">ZFMK-TIS-60720</strain>
        <tissue evidence="3">Whole Organism</tissue>
    </source>
</reference>